<dbReference type="Proteomes" id="UP001465755">
    <property type="component" value="Unassembled WGS sequence"/>
</dbReference>
<evidence type="ECO:0000313" key="10">
    <source>
        <dbReference type="Proteomes" id="UP001465755"/>
    </source>
</evidence>
<accession>A0AAW1NNH1</accession>
<comment type="similarity">
    <text evidence="3">Belongs to the exportin family.</text>
</comment>
<dbReference type="EMBL" id="JALJOQ010000233">
    <property type="protein sequence ID" value="KAK9788149.1"/>
    <property type="molecule type" value="Genomic_DNA"/>
</dbReference>
<dbReference type="AlphaFoldDB" id="A0AAW1NNH1"/>
<dbReference type="Gene3D" id="1.25.10.10">
    <property type="entry name" value="Leucine-rich Repeat Variant"/>
    <property type="match status" value="2"/>
</dbReference>
<keyword evidence="5" id="KW-0963">Cytoplasm</keyword>
<gene>
    <name evidence="9" type="ORF">WJX73_005935</name>
</gene>
<keyword evidence="10" id="KW-1185">Reference proteome</keyword>
<dbReference type="PANTHER" id="PTHR12596">
    <property type="entry name" value="EXPORTIN 4,7-RELATED"/>
    <property type="match status" value="1"/>
</dbReference>
<keyword evidence="7" id="KW-0539">Nucleus</keyword>
<dbReference type="Pfam" id="PF25795">
    <property type="entry name" value="TPR_XPO7"/>
    <property type="match status" value="1"/>
</dbReference>
<evidence type="ECO:0000256" key="6">
    <source>
        <dbReference type="ARBA" id="ARBA00022927"/>
    </source>
</evidence>
<dbReference type="GO" id="GO:0006611">
    <property type="term" value="P:protein export from nucleus"/>
    <property type="evidence" value="ECO:0007669"/>
    <property type="project" value="TreeGrafter"/>
</dbReference>
<dbReference type="InterPro" id="IPR011989">
    <property type="entry name" value="ARM-like"/>
</dbReference>
<feature type="domain" description="Exportin-7/Ran-binding protein 17 TPR repeats" evidence="8">
    <location>
        <begin position="436"/>
        <end position="677"/>
    </location>
</feature>
<evidence type="ECO:0000313" key="9">
    <source>
        <dbReference type="EMBL" id="KAK9788149.1"/>
    </source>
</evidence>
<evidence type="ECO:0000256" key="7">
    <source>
        <dbReference type="ARBA" id="ARBA00023242"/>
    </source>
</evidence>
<evidence type="ECO:0000256" key="2">
    <source>
        <dbReference type="ARBA" id="ARBA00004496"/>
    </source>
</evidence>
<dbReference type="FunFam" id="1.25.10.10:FF:000158">
    <property type="entry name" value="ARM repeat superfamily protein"/>
    <property type="match status" value="1"/>
</dbReference>
<name>A0AAW1NNH1_9CHLO</name>
<comment type="caution">
    <text evidence="9">The sequence shown here is derived from an EMBL/GenBank/DDBJ whole genome shotgun (WGS) entry which is preliminary data.</text>
</comment>
<organism evidence="9 10">
    <name type="scientific">Symbiochloris irregularis</name>
    <dbReference type="NCBI Taxonomy" id="706552"/>
    <lineage>
        <taxon>Eukaryota</taxon>
        <taxon>Viridiplantae</taxon>
        <taxon>Chlorophyta</taxon>
        <taxon>core chlorophytes</taxon>
        <taxon>Trebouxiophyceae</taxon>
        <taxon>Trebouxiales</taxon>
        <taxon>Trebouxiaceae</taxon>
        <taxon>Symbiochloris</taxon>
    </lineage>
</organism>
<evidence type="ECO:0000256" key="1">
    <source>
        <dbReference type="ARBA" id="ARBA00004123"/>
    </source>
</evidence>
<dbReference type="InterPro" id="IPR044189">
    <property type="entry name" value="XPO4/7-like"/>
</dbReference>
<comment type="subcellular location">
    <subcellularLocation>
        <location evidence="2">Cytoplasm</location>
    </subcellularLocation>
    <subcellularLocation>
        <location evidence="1">Nucleus</location>
    </subcellularLocation>
</comment>
<dbReference type="GO" id="GO:0005737">
    <property type="term" value="C:cytoplasm"/>
    <property type="evidence" value="ECO:0007669"/>
    <property type="project" value="UniProtKB-SubCell"/>
</dbReference>
<dbReference type="InterPro" id="IPR016024">
    <property type="entry name" value="ARM-type_fold"/>
</dbReference>
<reference evidence="9 10" key="1">
    <citation type="journal article" date="2024" name="Nat. Commun.">
        <title>Phylogenomics reveals the evolutionary origins of lichenization in chlorophyte algae.</title>
        <authorList>
            <person name="Puginier C."/>
            <person name="Libourel C."/>
            <person name="Otte J."/>
            <person name="Skaloud P."/>
            <person name="Haon M."/>
            <person name="Grisel S."/>
            <person name="Petersen M."/>
            <person name="Berrin J.G."/>
            <person name="Delaux P.M."/>
            <person name="Dal Grande F."/>
            <person name="Keller J."/>
        </authorList>
    </citation>
    <scope>NUCLEOTIDE SEQUENCE [LARGE SCALE GENOMIC DNA]</scope>
    <source>
        <strain evidence="9 10">SAG 2036</strain>
    </source>
</reference>
<protein>
    <recommendedName>
        <fullName evidence="8">Exportin-7/Ran-binding protein 17 TPR repeats domain-containing protein</fullName>
    </recommendedName>
</protein>
<evidence type="ECO:0000256" key="5">
    <source>
        <dbReference type="ARBA" id="ARBA00022490"/>
    </source>
</evidence>
<dbReference type="GO" id="GO:0005643">
    <property type="term" value="C:nuclear pore"/>
    <property type="evidence" value="ECO:0007669"/>
    <property type="project" value="TreeGrafter"/>
</dbReference>
<dbReference type="InterPro" id="IPR057947">
    <property type="entry name" value="TPR_XPO7/RBP17"/>
</dbReference>
<keyword evidence="4" id="KW-0813">Transport</keyword>
<keyword evidence="6" id="KW-0653">Protein transport</keyword>
<dbReference type="SUPFAM" id="SSF48371">
    <property type="entry name" value="ARM repeat"/>
    <property type="match status" value="1"/>
</dbReference>
<dbReference type="GO" id="GO:0005049">
    <property type="term" value="F:nuclear export signal receptor activity"/>
    <property type="evidence" value="ECO:0007669"/>
    <property type="project" value="InterPro"/>
</dbReference>
<sequence length="1085" mass="120748">MAADILQQLPQLEQMCQRMYLAQAPGERQQMEQVLLVFGQSTEYITHCKTILDNSQSSYAQLLASSSLLKVVTEQTLSVPIKLEMQQYFLSYLTSRGPHLEPFVVTSLVQLLCRTTKLCWFDDDGFRTIVQDCKQLLNQGLGLNGGAPSPPHFLLGLKILSMLVSEFHQPLPGRTLTLHRKLAVAFRDPYLHRVFELALLANTHLQSRLAHHSDSQGRALREQAVALALSCLSYDFIGTCLDESSEDLGTIQVPSMWRPIVEAPTTLQLFLDVYATSSPPLSSQALECLVRLASVRRSLFTSEAERSTFLNQLVTGTRDILRNQIGLGEHANYHEFCRLLGRLKTNYQLNELVSMDKYQEWIQLVAEFTVNSLNSWQWASGSIHYLLGLWSRLVSSSAYLKGESPSLLETYAPKIIQAYVSSRLESVRTMMGAGGAGEDPLDSEEQLQDQMDSLPYMCRLQYSRSADYLTQLADPCIQSLQERMQTGAGAGPSGQDGAAVQLLEGQLSWLVHIIGAVIRGRNTSSTGESQETIDGDLASRVFGLIQVLDNGVTSHRYAQRSRQRLDLAVLAFLQGFRKVYVGEHVMHATKVYNRMSTRAGLKDHSAVLNLMIAKIANNLKVYSACDDIIQATLGLFQELAGGFMSGKLMLKLDGIAFIMSHHTAQHFPFLDSPANARSRTTYYCTLARMLFTEDTPARFKAFVAPLQQVLSHLVAASSNGTNPRQLRSTVSSQTVVGLFRDLQGLAIATNSRRTFGMLFDWLYPAHFPCMLCCLDAWADTPAITTAVLKFMAEFVLNRSQRTTFEASSPNGILLFREVSKVLVTYGVRVLALSPDGSEPYNKRYKGIWLCLLILARALGGNYVNFGVFELYGDPALVDALSIALKMALAIPLQEIIAYRKVARSYFALLDALCHNHVGALANSDQRTFAFLVSSLDAGLKNLEVTISSQCAAAVDNLAGYYFKQVVAAEDEPTPAAQAMSRHLAQRPDLFATILLTLFEVVLFEDCSNQWSLSRPMLSVILISEAMYAEIRTRLLNAQPPEKRPLLITCLDGLMRDVGRNLEPKNRDKFTQNLTNVRHDFRSKQG</sequence>
<evidence type="ECO:0000256" key="3">
    <source>
        <dbReference type="ARBA" id="ARBA00009466"/>
    </source>
</evidence>
<proteinExistence type="inferred from homology"/>
<evidence type="ECO:0000259" key="8">
    <source>
        <dbReference type="Pfam" id="PF25795"/>
    </source>
</evidence>
<dbReference type="PANTHER" id="PTHR12596:SF2">
    <property type="entry name" value="EXPORTIN-7 ISOFORM X1"/>
    <property type="match status" value="1"/>
</dbReference>
<evidence type="ECO:0000256" key="4">
    <source>
        <dbReference type="ARBA" id="ARBA00022448"/>
    </source>
</evidence>